<dbReference type="InterPro" id="IPR002372">
    <property type="entry name" value="PQQ_rpt_dom"/>
</dbReference>
<evidence type="ECO:0000313" key="11">
    <source>
        <dbReference type="EMBL" id="KAF2281948.1"/>
    </source>
</evidence>
<gene>
    <name evidence="11" type="ORF">GH714_042772</name>
</gene>
<dbReference type="Pfam" id="PF13360">
    <property type="entry name" value="PQQ_2"/>
    <property type="match status" value="1"/>
</dbReference>
<dbReference type="PROSITE" id="PS00076">
    <property type="entry name" value="PYRIDINE_REDOX_1"/>
    <property type="match status" value="1"/>
</dbReference>
<dbReference type="Proteomes" id="UP000467840">
    <property type="component" value="Unassembled WGS sequence"/>
</dbReference>
<feature type="domain" description="FAD/NAD(P)-binding" evidence="9">
    <location>
        <begin position="370"/>
        <end position="699"/>
    </location>
</feature>
<reference evidence="11 12" key="1">
    <citation type="journal article" date="2020" name="Mol. Plant">
        <title>The Chromosome-Based Rubber Tree Genome Provides New Insights into Spurge Genome Evolution and Rubber Biosynthesis.</title>
        <authorList>
            <person name="Liu J."/>
            <person name="Shi C."/>
            <person name="Shi C.C."/>
            <person name="Li W."/>
            <person name="Zhang Q.J."/>
            <person name="Zhang Y."/>
            <person name="Li K."/>
            <person name="Lu H.F."/>
            <person name="Shi C."/>
            <person name="Zhu S.T."/>
            <person name="Xiao Z.Y."/>
            <person name="Nan H."/>
            <person name="Yue Y."/>
            <person name="Zhu X.G."/>
            <person name="Wu Y."/>
            <person name="Hong X.N."/>
            <person name="Fan G.Y."/>
            <person name="Tong Y."/>
            <person name="Zhang D."/>
            <person name="Mao C.L."/>
            <person name="Liu Y.L."/>
            <person name="Hao S.J."/>
            <person name="Liu W.Q."/>
            <person name="Lv M.Q."/>
            <person name="Zhang H.B."/>
            <person name="Liu Y."/>
            <person name="Hu-Tang G.R."/>
            <person name="Wang J.P."/>
            <person name="Wang J.H."/>
            <person name="Sun Y.H."/>
            <person name="Ni S.B."/>
            <person name="Chen W.B."/>
            <person name="Zhang X.C."/>
            <person name="Jiao Y.N."/>
            <person name="Eichler E.E."/>
            <person name="Li G.H."/>
            <person name="Liu X."/>
            <person name="Gao L.Z."/>
        </authorList>
    </citation>
    <scope>NUCLEOTIDE SEQUENCE [LARGE SCALE GENOMIC DNA]</scope>
    <source>
        <strain evidence="12">cv. GT1</strain>
        <tissue evidence="11">Leaf</tissue>
    </source>
</reference>
<evidence type="ECO:0000259" key="10">
    <source>
        <dbReference type="Pfam" id="PF13360"/>
    </source>
</evidence>
<keyword evidence="7" id="KW-0676">Redox-active center</keyword>
<proteinExistence type="inferred from homology"/>
<feature type="signal peptide" evidence="8">
    <location>
        <begin position="1"/>
        <end position="19"/>
    </location>
</feature>
<comment type="cofactor">
    <cofactor evidence="1">
        <name>FAD</name>
        <dbReference type="ChEBI" id="CHEBI:57692"/>
    </cofactor>
</comment>
<dbReference type="InterPro" id="IPR011047">
    <property type="entry name" value="Quinoprotein_ADH-like_sf"/>
</dbReference>
<evidence type="ECO:0000256" key="2">
    <source>
        <dbReference type="ARBA" id="ARBA00007532"/>
    </source>
</evidence>
<keyword evidence="4" id="KW-0274">FAD</keyword>
<evidence type="ECO:0000256" key="4">
    <source>
        <dbReference type="ARBA" id="ARBA00022827"/>
    </source>
</evidence>
<dbReference type="InterPro" id="IPR015943">
    <property type="entry name" value="WD40/YVTN_repeat-like_dom_sf"/>
</dbReference>
<dbReference type="PRINTS" id="PR00411">
    <property type="entry name" value="PNDRDTASEI"/>
</dbReference>
<dbReference type="InterPro" id="IPR023753">
    <property type="entry name" value="FAD/NAD-binding_dom"/>
</dbReference>
<comment type="similarity">
    <text evidence="2">Belongs to the class-I pyridine nucleotide-disulfide oxidoreductase family.</text>
</comment>
<dbReference type="AlphaFoldDB" id="A0A6A6K1C8"/>
<dbReference type="InterPro" id="IPR050151">
    <property type="entry name" value="Class-I_Pyr_Nuc-Dis_Oxidored"/>
</dbReference>
<dbReference type="GO" id="GO:0045252">
    <property type="term" value="C:oxoglutarate dehydrogenase complex"/>
    <property type="evidence" value="ECO:0007669"/>
    <property type="project" value="TreeGrafter"/>
</dbReference>
<dbReference type="PANTHER" id="PTHR22912:SF151">
    <property type="entry name" value="DIHYDROLIPOYL DEHYDROGENASE, MITOCHONDRIAL"/>
    <property type="match status" value="1"/>
</dbReference>
<dbReference type="InterPro" id="IPR012999">
    <property type="entry name" value="Pyr_OxRdtase_I_AS"/>
</dbReference>
<dbReference type="GO" id="GO:0005739">
    <property type="term" value="C:mitochondrion"/>
    <property type="evidence" value="ECO:0007669"/>
    <property type="project" value="TreeGrafter"/>
</dbReference>
<dbReference type="Pfam" id="PF07992">
    <property type="entry name" value="Pyr_redox_2"/>
    <property type="match status" value="1"/>
</dbReference>
<dbReference type="Gene3D" id="2.130.10.10">
    <property type="entry name" value="YVTN repeat-like/Quinoprotein amine dehydrogenase"/>
    <property type="match status" value="1"/>
</dbReference>
<evidence type="ECO:0000256" key="8">
    <source>
        <dbReference type="SAM" id="SignalP"/>
    </source>
</evidence>
<evidence type="ECO:0000313" key="12">
    <source>
        <dbReference type="Proteomes" id="UP000467840"/>
    </source>
</evidence>
<protein>
    <submittedName>
        <fullName evidence="11">Uncharacterized protein</fullName>
    </submittedName>
</protein>
<name>A0A6A6K1C8_HEVBR</name>
<keyword evidence="6" id="KW-1015">Disulfide bond</keyword>
<evidence type="ECO:0000256" key="7">
    <source>
        <dbReference type="ARBA" id="ARBA00023284"/>
    </source>
</evidence>
<organism evidence="11 12">
    <name type="scientific">Hevea brasiliensis</name>
    <name type="common">Para rubber tree</name>
    <name type="synonym">Siphonia brasiliensis</name>
    <dbReference type="NCBI Taxonomy" id="3981"/>
    <lineage>
        <taxon>Eukaryota</taxon>
        <taxon>Viridiplantae</taxon>
        <taxon>Streptophyta</taxon>
        <taxon>Embryophyta</taxon>
        <taxon>Tracheophyta</taxon>
        <taxon>Spermatophyta</taxon>
        <taxon>Magnoliopsida</taxon>
        <taxon>eudicotyledons</taxon>
        <taxon>Gunneridae</taxon>
        <taxon>Pentapetalae</taxon>
        <taxon>rosids</taxon>
        <taxon>fabids</taxon>
        <taxon>Malpighiales</taxon>
        <taxon>Euphorbiaceae</taxon>
        <taxon>Crotonoideae</taxon>
        <taxon>Micrandreae</taxon>
        <taxon>Hevea</taxon>
    </lineage>
</organism>
<dbReference type="GO" id="GO:0006103">
    <property type="term" value="P:2-oxoglutarate metabolic process"/>
    <property type="evidence" value="ECO:0007669"/>
    <property type="project" value="TreeGrafter"/>
</dbReference>
<dbReference type="EMBL" id="JAAGAX010000511">
    <property type="protein sequence ID" value="KAF2281948.1"/>
    <property type="molecule type" value="Genomic_DNA"/>
</dbReference>
<dbReference type="InterPro" id="IPR036188">
    <property type="entry name" value="FAD/NAD-bd_sf"/>
</dbReference>
<evidence type="ECO:0000259" key="9">
    <source>
        <dbReference type="Pfam" id="PF07992"/>
    </source>
</evidence>
<accession>A0A6A6K1C8</accession>
<dbReference type="SUPFAM" id="SSF50998">
    <property type="entry name" value="Quinoprotein alcohol dehydrogenase-like"/>
    <property type="match status" value="1"/>
</dbReference>
<dbReference type="PRINTS" id="PR00368">
    <property type="entry name" value="FADPNR"/>
</dbReference>
<keyword evidence="3" id="KW-0285">Flavoprotein</keyword>
<dbReference type="SMART" id="SM00564">
    <property type="entry name" value="PQQ"/>
    <property type="match status" value="6"/>
</dbReference>
<dbReference type="GO" id="GO:0004148">
    <property type="term" value="F:dihydrolipoyl dehydrogenase (NADH) activity"/>
    <property type="evidence" value="ECO:0007669"/>
    <property type="project" value="TreeGrafter"/>
</dbReference>
<dbReference type="GO" id="GO:0050660">
    <property type="term" value="F:flavin adenine dinucleotide binding"/>
    <property type="evidence" value="ECO:0007669"/>
    <property type="project" value="TreeGrafter"/>
</dbReference>
<keyword evidence="5" id="KW-0560">Oxidoreductase</keyword>
<feature type="domain" description="Pyrrolo-quinoline quinone repeat" evidence="10">
    <location>
        <begin position="87"/>
        <end position="312"/>
    </location>
</feature>
<evidence type="ECO:0000256" key="5">
    <source>
        <dbReference type="ARBA" id="ARBA00023002"/>
    </source>
</evidence>
<dbReference type="Gene3D" id="3.50.50.60">
    <property type="entry name" value="FAD/NAD(P)-binding domain"/>
    <property type="match status" value="1"/>
</dbReference>
<evidence type="ECO:0000256" key="6">
    <source>
        <dbReference type="ARBA" id="ARBA00023157"/>
    </source>
</evidence>
<keyword evidence="8" id="KW-0732">Signal</keyword>
<feature type="chain" id="PRO_5025548060" evidence="8">
    <location>
        <begin position="20"/>
        <end position="737"/>
    </location>
</feature>
<dbReference type="PANTHER" id="PTHR22912">
    <property type="entry name" value="DISULFIDE OXIDOREDUCTASE"/>
    <property type="match status" value="1"/>
</dbReference>
<comment type="caution">
    <text evidence="11">The sequence shown here is derived from an EMBL/GenBank/DDBJ whole genome shotgun (WGS) entry which is preliminary data.</text>
</comment>
<dbReference type="InterPro" id="IPR018391">
    <property type="entry name" value="PQQ_b-propeller_rpt"/>
</dbReference>
<evidence type="ECO:0000256" key="3">
    <source>
        <dbReference type="ARBA" id="ARBA00022630"/>
    </source>
</evidence>
<evidence type="ECO:0000256" key="1">
    <source>
        <dbReference type="ARBA" id="ARBA00001974"/>
    </source>
</evidence>
<keyword evidence="12" id="KW-1185">Reference proteome</keyword>
<dbReference type="SUPFAM" id="SSF51905">
    <property type="entry name" value="FAD/NAD(P)-binding domain"/>
    <property type="match status" value="1"/>
</dbReference>
<sequence length="737" mass="77588">MRLLAVVSVFFCLSYSGAAFAGSVKQLAVSERVWGLSAPFIVPEVDQTFSQVRNLVGIHDVTLPPVVVDDHIVVLDGRGRLIALSGEDAGGIAWHVDLAEGTDGVYSSSVVYSDGTLLCAIDNLLYGVDPKDGRIKWKRVLRNPLSGDLVILNDGKAVAALVIDNCLYVFNVADGGLLWHHEEVGGSDIRVKGPLSVAYSHRKHVIVMLLPDGKVLCLDAYSGDKVWEIGLSKKDLGVVGRSVVSPVIVAREVLLVDESGVLKSVELSSGKELWSADVESYDVLGVEKMGIFVLTKAGKLMAFDPESKTQLWVLDLAGIRGGGRWNSPVLVGGKLWLLGRNGRLLGVNALSGSVEESYKIPGCRMGACDYDVAVIGAGPGGYKCALKAAKLGLKVACIDNNSLPGGTCLRVGCIPSKALLDYSYKYHAAKDLFKDFGITARDVKFDLRKMFEVRDKEISALGSGISSLFSSAGVDKLCGTATITRAVGDGFEIAAGRDGASPDNTLSAKNVVLATGSLPASLPGIDIDEVKILSSDGALSMDVPGKLLVIGGGAIGLEMSSVWSRLGAEVTVVEYADCIAPGFDSEVSKALLNHLKKQGINFMLSSKVVSVSEKKGGKLVVSCEALSGGAVSAVEVDKVLVAVGRRPNIDKTVAIDGLLLDDRGFVSVDGRYETSIKGIFAIGDVIGGAMLAHKAEMEGHAVAELIAGHASGVDYGVIPAVVYTHPQLRLLGEVRTT</sequence>